<evidence type="ECO:0000313" key="1">
    <source>
        <dbReference type="EMBL" id="RYU11922.1"/>
    </source>
</evidence>
<dbReference type="NCBIfam" id="NF007146">
    <property type="entry name" value="PRK09585.2-6"/>
    <property type="match status" value="1"/>
</dbReference>
<sequence length="397" mass="40428">MIVVSVASGTSVDALDVGVVDLSVRDDAGTVEVEVLASTTEPWPHDLRDRLLALLPPATTTAAEVCALDTAVGQAVGAVAAEAAARAGGADLVVSPGQTVHHEIDGDRCLGTLQIGQPAWVAEATGLPVVSDLRTRDVAAGGHGAPLAGILDSLWLAGGAGQRVALNLGGIANVSVVQPDGTSLAWDTGPANCLLDVAASRASGGAHGHDVDGAMAARGRVLPELLDRLLAHPHFALTPPVSTGRETFSAAYLDNLVGPDPAWDDVAATLVELTARTVADALAPYDVTEVVASGGGTRNPSLMAALARHLPAPVRTSDDLGLPVDGKEAVLWALLGFLTWYGVPVTTDPASGRPPRVLGRISPGADPLVLPPPLTPPTRLRVRAAAHDLPTTEVRSA</sequence>
<name>A0A4Q5J0D4_9ACTN</name>
<dbReference type="GO" id="GO:0016773">
    <property type="term" value="F:phosphotransferase activity, alcohol group as acceptor"/>
    <property type="evidence" value="ECO:0007669"/>
    <property type="project" value="InterPro"/>
</dbReference>
<gene>
    <name evidence="1" type="ORF">ETU37_11735</name>
</gene>
<dbReference type="EC" id="2.7.1.170" evidence="1"/>
<keyword evidence="2" id="KW-1185">Reference proteome</keyword>
<dbReference type="Proteomes" id="UP000291189">
    <property type="component" value="Unassembled WGS sequence"/>
</dbReference>
<dbReference type="GO" id="GO:0016301">
    <property type="term" value="F:kinase activity"/>
    <property type="evidence" value="ECO:0007669"/>
    <property type="project" value="UniProtKB-KW"/>
</dbReference>
<keyword evidence="1" id="KW-0418">Kinase</keyword>
<dbReference type="InterPro" id="IPR043129">
    <property type="entry name" value="ATPase_NBD"/>
</dbReference>
<dbReference type="OrthoDB" id="9763949at2"/>
<reference evidence="1 2" key="1">
    <citation type="submission" date="2019-01" db="EMBL/GenBank/DDBJ databases">
        <title>Nocardioides guangzhouensis sp. nov., an actinobacterium isolated from soil.</title>
        <authorList>
            <person name="Fu Y."/>
            <person name="Cai Y."/>
            <person name="Lin Z."/>
            <person name="Chen P."/>
        </authorList>
    </citation>
    <scope>NUCLEOTIDE SEQUENCE [LARGE SCALE GENOMIC DNA]</scope>
    <source>
        <strain evidence="1 2">NBRC 105384</strain>
    </source>
</reference>
<organism evidence="1 2">
    <name type="scientific">Nocardioides iriomotensis</name>
    <dbReference type="NCBI Taxonomy" id="715784"/>
    <lineage>
        <taxon>Bacteria</taxon>
        <taxon>Bacillati</taxon>
        <taxon>Actinomycetota</taxon>
        <taxon>Actinomycetes</taxon>
        <taxon>Propionibacteriales</taxon>
        <taxon>Nocardioidaceae</taxon>
        <taxon>Nocardioides</taxon>
    </lineage>
</organism>
<keyword evidence="1" id="KW-0808">Transferase</keyword>
<dbReference type="SUPFAM" id="SSF53067">
    <property type="entry name" value="Actin-like ATPase domain"/>
    <property type="match status" value="1"/>
</dbReference>
<protein>
    <submittedName>
        <fullName evidence="1">Anhydro-N-acetylmuramic acid kinase</fullName>
        <ecNumber evidence="1">2.7.1.170</ecNumber>
    </submittedName>
</protein>
<dbReference type="EMBL" id="SDPU01000022">
    <property type="protein sequence ID" value="RYU11922.1"/>
    <property type="molecule type" value="Genomic_DNA"/>
</dbReference>
<accession>A0A4Q5J0D4</accession>
<evidence type="ECO:0000313" key="2">
    <source>
        <dbReference type="Proteomes" id="UP000291189"/>
    </source>
</evidence>
<dbReference type="PANTHER" id="PTHR30605">
    <property type="entry name" value="ANHYDRO-N-ACETYLMURAMIC ACID KINASE"/>
    <property type="match status" value="1"/>
</dbReference>
<dbReference type="Gene3D" id="3.30.420.40">
    <property type="match status" value="2"/>
</dbReference>
<dbReference type="GO" id="GO:0005524">
    <property type="term" value="F:ATP binding"/>
    <property type="evidence" value="ECO:0007669"/>
    <property type="project" value="InterPro"/>
</dbReference>
<dbReference type="RefSeq" id="WP_129987510.1">
    <property type="nucleotide sequence ID" value="NZ_SDPU01000022.1"/>
</dbReference>
<proteinExistence type="predicted"/>
<dbReference type="PANTHER" id="PTHR30605:SF0">
    <property type="entry name" value="ANHYDRO-N-ACETYLMURAMIC ACID KINASE"/>
    <property type="match status" value="1"/>
</dbReference>
<dbReference type="Pfam" id="PF03702">
    <property type="entry name" value="AnmK"/>
    <property type="match status" value="1"/>
</dbReference>
<dbReference type="GO" id="GO:0006040">
    <property type="term" value="P:amino sugar metabolic process"/>
    <property type="evidence" value="ECO:0007669"/>
    <property type="project" value="InterPro"/>
</dbReference>
<dbReference type="InterPro" id="IPR005338">
    <property type="entry name" value="Anhydro_N_Ac-Mur_kinase"/>
</dbReference>
<comment type="caution">
    <text evidence="1">The sequence shown here is derived from an EMBL/GenBank/DDBJ whole genome shotgun (WGS) entry which is preliminary data.</text>
</comment>
<dbReference type="GO" id="GO:0009254">
    <property type="term" value="P:peptidoglycan turnover"/>
    <property type="evidence" value="ECO:0007669"/>
    <property type="project" value="InterPro"/>
</dbReference>
<dbReference type="AlphaFoldDB" id="A0A4Q5J0D4"/>